<dbReference type="Pfam" id="PF02776">
    <property type="entry name" value="TPP_enzyme_N"/>
    <property type="match status" value="1"/>
</dbReference>
<dbReference type="CDD" id="cd07035">
    <property type="entry name" value="TPP_PYR_POX_like"/>
    <property type="match status" value="1"/>
</dbReference>
<sequence length="227" mass="25230">MDRWVCRREKRRLAIDQENHLGYRRFYNVMWYCFRQRGSILSISNSSGAKSEQRKGKGSDRVVAVLERMGAERIYGVPGEEILDIMESLRKSKKIKFVPTRTEWGAALMAATEGRLTGRPGVSLATCGPGALNFPNGAEYAHLGGFPLVMIAGQKPINSSLHGHFQVSPLVSVMEGLTKYAVQIGSVQMIRPVFSEAFRIAQEEKQGPVSVVIPEDIAAEECEEDEL</sequence>
<dbReference type="GO" id="GO:0005948">
    <property type="term" value="C:acetolactate synthase complex"/>
    <property type="evidence" value="ECO:0007669"/>
    <property type="project" value="TreeGrafter"/>
</dbReference>
<protein>
    <submittedName>
        <fullName evidence="3">Thiamine pyrophosphate-dependent enzyme</fullName>
    </submittedName>
</protein>
<evidence type="ECO:0000259" key="2">
    <source>
        <dbReference type="Pfam" id="PF02776"/>
    </source>
</evidence>
<evidence type="ECO:0000256" key="1">
    <source>
        <dbReference type="ARBA" id="ARBA00007812"/>
    </source>
</evidence>
<dbReference type="Proteomes" id="UP000294576">
    <property type="component" value="Unassembled WGS sequence"/>
</dbReference>
<dbReference type="InterPro" id="IPR045229">
    <property type="entry name" value="TPP_enz"/>
</dbReference>
<dbReference type="AlphaFoldDB" id="A0A4R3PSJ7"/>
<evidence type="ECO:0000313" key="3">
    <source>
        <dbReference type="EMBL" id="TCU05393.1"/>
    </source>
</evidence>
<dbReference type="PANTHER" id="PTHR18968:SF129">
    <property type="entry name" value="ACETOLACTATE SYNTHASE"/>
    <property type="match status" value="1"/>
</dbReference>
<evidence type="ECO:0000313" key="4">
    <source>
        <dbReference type="Proteomes" id="UP000294576"/>
    </source>
</evidence>
<comment type="similarity">
    <text evidence="1">Belongs to the TPP enzyme family.</text>
</comment>
<feature type="domain" description="Thiamine pyrophosphate enzyme N-terminal TPP-binding" evidence="2">
    <location>
        <begin position="57"/>
        <end position="166"/>
    </location>
</feature>
<dbReference type="Gene3D" id="3.40.50.970">
    <property type="match status" value="1"/>
</dbReference>
<dbReference type="GO" id="GO:0009097">
    <property type="term" value="P:isoleucine biosynthetic process"/>
    <property type="evidence" value="ECO:0007669"/>
    <property type="project" value="TreeGrafter"/>
</dbReference>
<proteinExistence type="inferred from homology"/>
<accession>A0A4R3PSJ7</accession>
<dbReference type="PANTHER" id="PTHR18968">
    <property type="entry name" value="THIAMINE PYROPHOSPHATE ENZYMES"/>
    <property type="match status" value="1"/>
</dbReference>
<dbReference type="GO" id="GO:0003984">
    <property type="term" value="F:acetolactate synthase activity"/>
    <property type="evidence" value="ECO:0007669"/>
    <property type="project" value="TreeGrafter"/>
</dbReference>
<dbReference type="InterPro" id="IPR012001">
    <property type="entry name" value="Thiamin_PyroP_enz_TPP-bd_dom"/>
</dbReference>
<reference evidence="3 4" key="1">
    <citation type="submission" date="2019-03" db="EMBL/GenBank/DDBJ databases">
        <title>Genomic Encyclopedia of Type Strains, Phase IV (KMG-V): Genome sequencing to study the core and pangenomes of soil and plant-associated prokaryotes.</title>
        <authorList>
            <person name="Whitman W."/>
        </authorList>
    </citation>
    <scope>NUCLEOTIDE SEQUENCE [LARGE SCALE GENOMIC DNA]</scope>
    <source>
        <strain evidence="3 4">Hc14</strain>
    </source>
</reference>
<dbReference type="GO" id="GO:0009099">
    <property type="term" value="P:L-valine biosynthetic process"/>
    <property type="evidence" value="ECO:0007669"/>
    <property type="project" value="TreeGrafter"/>
</dbReference>
<dbReference type="InterPro" id="IPR029061">
    <property type="entry name" value="THDP-binding"/>
</dbReference>
<comment type="caution">
    <text evidence="3">The sequence shown here is derived from an EMBL/GenBank/DDBJ whole genome shotgun (WGS) entry which is preliminary data.</text>
</comment>
<dbReference type="SUPFAM" id="SSF52518">
    <property type="entry name" value="Thiamin diphosphate-binding fold (THDP-binding)"/>
    <property type="match status" value="1"/>
</dbReference>
<dbReference type="GO" id="GO:0030976">
    <property type="term" value="F:thiamine pyrophosphate binding"/>
    <property type="evidence" value="ECO:0007669"/>
    <property type="project" value="InterPro"/>
</dbReference>
<dbReference type="GO" id="GO:0050660">
    <property type="term" value="F:flavin adenine dinucleotide binding"/>
    <property type="evidence" value="ECO:0007669"/>
    <property type="project" value="TreeGrafter"/>
</dbReference>
<name>A0A4R3PSJ7_RHISU</name>
<organism evidence="3 4">
    <name type="scientific">Rhizobium sullae</name>
    <name type="common">Rhizobium hedysari</name>
    <dbReference type="NCBI Taxonomy" id="50338"/>
    <lineage>
        <taxon>Bacteria</taxon>
        <taxon>Pseudomonadati</taxon>
        <taxon>Pseudomonadota</taxon>
        <taxon>Alphaproteobacteria</taxon>
        <taxon>Hyphomicrobiales</taxon>
        <taxon>Rhizobiaceae</taxon>
        <taxon>Rhizobium/Agrobacterium group</taxon>
        <taxon>Rhizobium</taxon>
    </lineage>
</organism>
<gene>
    <name evidence="3" type="ORF">EV132_13520</name>
</gene>
<dbReference type="EMBL" id="SMBH01000035">
    <property type="protein sequence ID" value="TCU05393.1"/>
    <property type="molecule type" value="Genomic_DNA"/>
</dbReference>